<dbReference type="Proteomes" id="UP000276133">
    <property type="component" value="Unassembled WGS sequence"/>
</dbReference>
<proteinExistence type="inferred from homology"/>
<comment type="caution">
    <text evidence="4">The sequence shown here is derived from an EMBL/GenBank/DDBJ whole genome shotgun (WGS) entry which is preliminary data.</text>
</comment>
<evidence type="ECO:0000256" key="2">
    <source>
        <dbReference type="ARBA" id="ARBA00010670"/>
    </source>
</evidence>
<accession>A0A3M7T7J1</accession>
<protein>
    <submittedName>
        <fullName evidence="4">Uncharacterized protein</fullName>
    </submittedName>
</protein>
<evidence type="ECO:0000256" key="3">
    <source>
        <dbReference type="ARBA" id="ARBA00022490"/>
    </source>
</evidence>
<dbReference type="InterPro" id="IPR012918">
    <property type="entry name" value="RTP801-like"/>
</dbReference>
<comment type="subcellular location">
    <subcellularLocation>
        <location evidence="1">Cytoplasm</location>
    </subcellularLocation>
</comment>
<evidence type="ECO:0000256" key="1">
    <source>
        <dbReference type="ARBA" id="ARBA00004496"/>
    </source>
</evidence>
<keyword evidence="3" id="KW-0963">Cytoplasm</keyword>
<dbReference type="InterPro" id="IPR038281">
    <property type="entry name" value="RTP801-like_C_sf"/>
</dbReference>
<dbReference type="GO" id="GO:0005737">
    <property type="term" value="C:cytoplasm"/>
    <property type="evidence" value="ECO:0007669"/>
    <property type="project" value="UniProtKB-SubCell"/>
</dbReference>
<reference evidence="4 5" key="1">
    <citation type="journal article" date="2018" name="Sci. Rep.">
        <title>Genomic signatures of local adaptation to the degree of environmental predictability in rotifers.</title>
        <authorList>
            <person name="Franch-Gras L."/>
            <person name="Hahn C."/>
            <person name="Garcia-Roger E.M."/>
            <person name="Carmona M.J."/>
            <person name="Serra M."/>
            <person name="Gomez A."/>
        </authorList>
    </citation>
    <scope>NUCLEOTIDE SEQUENCE [LARGE SCALE GENOMIC DNA]</scope>
    <source>
        <strain evidence="4">HYR1</strain>
    </source>
</reference>
<organism evidence="4 5">
    <name type="scientific">Brachionus plicatilis</name>
    <name type="common">Marine rotifer</name>
    <name type="synonym">Brachionus muelleri</name>
    <dbReference type="NCBI Taxonomy" id="10195"/>
    <lineage>
        <taxon>Eukaryota</taxon>
        <taxon>Metazoa</taxon>
        <taxon>Spiralia</taxon>
        <taxon>Gnathifera</taxon>
        <taxon>Rotifera</taxon>
        <taxon>Eurotatoria</taxon>
        <taxon>Monogononta</taxon>
        <taxon>Pseudotrocha</taxon>
        <taxon>Ploima</taxon>
        <taxon>Brachionidae</taxon>
        <taxon>Brachionus</taxon>
    </lineage>
</organism>
<comment type="similarity">
    <text evidence="2">Belongs to the DDIT4 family.</text>
</comment>
<dbReference type="Gene3D" id="3.90.470.40">
    <property type="entry name" value="RTP801-like"/>
    <property type="match status" value="1"/>
</dbReference>
<sequence>MSCSNQNYNQNTDHQQKQKRFIEKFKSKLIELFFVSNKKIAKQNDTNKNRDISNCTTTATTVTTTFSPSSIMNFKDNSISNYYYGYITTNVAVSNNSNRKGIKTNNKSQSNSAENISQYSIENSSKCSSVSEDYTEPVHNDKTKNNPFFDASLSELLTFDNLINFNRIKNHFDPFLFTIEDENNFFDVDFMTNYISFYIMDNLCKSSFLAENNLNLVTNESSQINQVKQIAREIFLQSECEPCGLKGCAIRIFIESETDEFTQKLCDFRFDTNSYLTTFQLDLTIGCHYYPAHVKSKMNYCDQTNQSDNTLAKSLRSLISFKSSNCDSCPRTSSICLRSLYSLKKIKLY</sequence>
<dbReference type="GO" id="GO:0009968">
    <property type="term" value="P:negative regulation of signal transduction"/>
    <property type="evidence" value="ECO:0007669"/>
    <property type="project" value="InterPro"/>
</dbReference>
<evidence type="ECO:0000313" key="5">
    <source>
        <dbReference type="Proteomes" id="UP000276133"/>
    </source>
</evidence>
<gene>
    <name evidence="4" type="ORF">BpHYR1_043876</name>
</gene>
<dbReference type="Pfam" id="PF07809">
    <property type="entry name" value="RTP801_C"/>
    <property type="match status" value="1"/>
</dbReference>
<dbReference type="AlphaFoldDB" id="A0A3M7T7J1"/>
<keyword evidence="5" id="KW-1185">Reference proteome</keyword>
<name>A0A3M7T7J1_BRAPC</name>
<dbReference type="EMBL" id="REGN01000163">
    <property type="protein sequence ID" value="RNA44033.1"/>
    <property type="molecule type" value="Genomic_DNA"/>
</dbReference>
<dbReference type="OrthoDB" id="10018535at2759"/>
<evidence type="ECO:0000313" key="4">
    <source>
        <dbReference type="EMBL" id="RNA44033.1"/>
    </source>
</evidence>